<dbReference type="STRING" id="2741.SAMN04489866_10264"/>
<keyword evidence="3" id="KW-0285">Flavoprotein</keyword>
<proteinExistence type="predicted"/>
<evidence type="ECO:0000256" key="3">
    <source>
        <dbReference type="ARBA" id="ARBA00022630"/>
    </source>
</evidence>
<organism evidence="6 7">
    <name type="scientific">Peptococcus niger</name>
    <dbReference type="NCBI Taxonomy" id="2741"/>
    <lineage>
        <taxon>Bacteria</taxon>
        <taxon>Bacillati</taxon>
        <taxon>Bacillota</taxon>
        <taxon>Clostridia</taxon>
        <taxon>Eubacteriales</taxon>
        <taxon>Peptococcaceae</taxon>
        <taxon>Peptococcus</taxon>
    </lineage>
</organism>
<evidence type="ECO:0000256" key="4">
    <source>
        <dbReference type="ARBA" id="ARBA00022643"/>
    </source>
</evidence>
<dbReference type="Proteomes" id="UP000198995">
    <property type="component" value="Unassembled WGS sequence"/>
</dbReference>
<dbReference type="SUPFAM" id="SSF51412">
    <property type="entry name" value="Inosine monophosphate dehydrogenase (IMPDH)"/>
    <property type="match status" value="1"/>
</dbReference>
<evidence type="ECO:0000313" key="7">
    <source>
        <dbReference type="Proteomes" id="UP000198995"/>
    </source>
</evidence>
<dbReference type="GO" id="GO:0018580">
    <property type="term" value="F:nitronate monooxygenase activity"/>
    <property type="evidence" value="ECO:0007669"/>
    <property type="project" value="InterPro"/>
</dbReference>
<evidence type="ECO:0000256" key="2">
    <source>
        <dbReference type="ARBA" id="ARBA00013457"/>
    </source>
</evidence>
<sequence>MEINGHRLERPLAQGGMGIGISLDRLAGAVAKEGGLGVLSSAYAGLYEPGFWDDPKGISLKALTERIRRARDRAGEHGLIGVNIMRAVSDYKDQVQAALDGGVDAIISGAGLPLELPGLVGKASVLLAPVVSSGRVAKLICRYWHKHANRLPDFVVVEGPSAGGHLGFKLADLTDSRQPTLADLLADVRKSLAPYEQEAGRRIPIVAAGGLMDSADVSAALQLADIAQLGTRFIGTEECDASPEFKRRLLEAEDDDVMLVQSPVGMPGHALKSPLTLAMAEGERRPPAKCYKCLSPCKPAETSYCISRALVAAARGDWERGLFFSGSRVGKMKDLWTVADVFEAVLPKEAGV</sequence>
<accession>A0A1G6T7P2</accession>
<dbReference type="RefSeq" id="WP_091791093.1">
    <property type="nucleotide sequence ID" value="NZ_FNAF01000002.1"/>
</dbReference>
<dbReference type="AlphaFoldDB" id="A0A1G6T7P2"/>
<dbReference type="OrthoDB" id="9778912at2"/>
<dbReference type="InterPro" id="IPR013785">
    <property type="entry name" value="Aldolase_TIM"/>
</dbReference>
<dbReference type="Pfam" id="PF03060">
    <property type="entry name" value="NMO"/>
    <property type="match status" value="1"/>
</dbReference>
<keyword evidence="7" id="KW-1185">Reference proteome</keyword>
<evidence type="ECO:0000256" key="5">
    <source>
        <dbReference type="ARBA" id="ARBA00023002"/>
    </source>
</evidence>
<dbReference type="Gene3D" id="3.20.20.70">
    <property type="entry name" value="Aldolase class I"/>
    <property type="match status" value="1"/>
</dbReference>
<dbReference type="CDD" id="cd04730">
    <property type="entry name" value="NPD_like"/>
    <property type="match status" value="1"/>
</dbReference>
<keyword evidence="4" id="KW-0288">FMN</keyword>
<keyword evidence="5" id="KW-0560">Oxidoreductase</keyword>
<name>A0A1G6T7P2_PEPNI</name>
<dbReference type="InterPro" id="IPR004136">
    <property type="entry name" value="NMO"/>
</dbReference>
<dbReference type="PANTHER" id="PTHR32332:SF18">
    <property type="entry name" value="2-NITROPROPANE DIOXYGENASE"/>
    <property type="match status" value="1"/>
</dbReference>
<reference evidence="6 7" key="1">
    <citation type="submission" date="2016-10" db="EMBL/GenBank/DDBJ databases">
        <authorList>
            <person name="de Groot N.N."/>
        </authorList>
    </citation>
    <scope>NUCLEOTIDE SEQUENCE [LARGE SCALE GENOMIC DNA]</scope>
    <source>
        <strain evidence="6 7">DSM 20475</strain>
    </source>
</reference>
<evidence type="ECO:0000313" key="6">
    <source>
        <dbReference type="EMBL" id="SDD24467.1"/>
    </source>
</evidence>
<dbReference type="GO" id="GO:0051213">
    <property type="term" value="F:dioxygenase activity"/>
    <property type="evidence" value="ECO:0007669"/>
    <property type="project" value="UniProtKB-KW"/>
</dbReference>
<dbReference type="PANTHER" id="PTHR32332">
    <property type="entry name" value="2-NITROPROPANE DIOXYGENASE"/>
    <property type="match status" value="1"/>
</dbReference>
<gene>
    <name evidence="6" type="ORF">SAMN04489866_10264</name>
</gene>
<keyword evidence="6" id="KW-0223">Dioxygenase</keyword>
<dbReference type="EMBL" id="FNAF01000002">
    <property type="protein sequence ID" value="SDD24467.1"/>
    <property type="molecule type" value="Genomic_DNA"/>
</dbReference>
<evidence type="ECO:0000256" key="1">
    <source>
        <dbReference type="ARBA" id="ARBA00003535"/>
    </source>
</evidence>
<protein>
    <recommendedName>
        <fullName evidence="2">Probable nitronate monooxygenase</fullName>
    </recommendedName>
</protein>
<comment type="function">
    <text evidence="1">Nitronate monooxygenase that uses molecular oxygen to catalyze the oxidative denitrification of alkyl nitronates. Acts on propionate 3-nitronate (P3N), the presumed physiological substrate. Probably functions in the detoxification of P3N, a metabolic poison produced by plants and fungi as a defense mechanism.</text>
</comment>